<evidence type="ECO:0000256" key="6">
    <source>
        <dbReference type="ARBA" id="ARBA00023136"/>
    </source>
</evidence>
<keyword evidence="5 9" id="KW-0798">TonB box</keyword>
<dbReference type="PROSITE" id="PS52016">
    <property type="entry name" value="TONB_DEPENDENT_REC_3"/>
    <property type="match status" value="1"/>
</dbReference>
<evidence type="ECO:0000259" key="13">
    <source>
        <dbReference type="Pfam" id="PF07715"/>
    </source>
</evidence>
<dbReference type="InterPro" id="IPR036942">
    <property type="entry name" value="Beta-barrel_TonB_sf"/>
</dbReference>
<dbReference type="InterPro" id="IPR000531">
    <property type="entry name" value="Beta-barrel_TonB"/>
</dbReference>
<name>A4BX46_9FLAO</name>
<keyword evidence="3 8" id="KW-1134">Transmembrane beta strand</keyword>
<dbReference type="InterPro" id="IPR023996">
    <property type="entry name" value="TonB-dep_OMP_SusC/RagA"/>
</dbReference>
<reference evidence="14 15" key="1">
    <citation type="submission" date="2006-02" db="EMBL/GenBank/DDBJ databases">
        <authorList>
            <person name="Murray A."/>
            <person name="Staley J."/>
            <person name="Ferriera S."/>
            <person name="Johnson J."/>
            <person name="Kravitz S."/>
            <person name="Halpern A."/>
            <person name="Remington K."/>
            <person name="Beeson K."/>
            <person name="Tran B."/>
            <person name="Rogers Y.-H."/>
            <person name="Friedman R."/>
            <person name="Venter J.C."/>
        </authorList>
    </citation>
    <scope>NUCLEOTIDE SEQUENCE [LARGE SCALE GENOMIC DNA]</scope>
    <source>
        <strain evidence="14 15">23-P</strain>
    </source>
</reference>
<dbReference type="Pfam" id="PF13715">
    <property type="entry name" value="CarbopepD_reg_2"/>
    <property type="match status" value="1"/>
</dbReference>
<keyword evidence="11" id="KW-0732">Signal</keyword>
<evidence type="ECO:0000259" key="12">
    <source>
        <dbReference type="Pfam" id="PF00593"/>
    </source>
</evidence>
<dbReference type="EMBL" id="AAOG01000001">
    <property type="protein sequence ID" value="EAR13537.1"/>
    <property type="molecule type" value="Genomic_DNA"/>
</dbReference>
<evidence type="ECO:0000256" key="7">
    <source>
        <dbReference type="ARBA" id="ARBA00023237"/>
    </source>
</evidence>
<evidence type="ECO:0000256" key="3">
    <source>
        <dbReference type="ARBA" id="ARBA00022452"/>
    </source>
</evidence>
<comment type="subcellular location">
    <subcellularLocation>
        <location evidence="1 8">Cell outer membrane</location>
        <topology evidence="1 8">Multi-pass membrane protein</topology>
    </subcellularLocation>
</comment>
<dbReference type="eggNOG" id="COG4206">
    <property type="taxonomic scope" value="Bacteria"/>
</dbReference>
<dbReference type="HOGENOM" id="CLU_004317_0_2_10"/>
<evidence type="ECO:0000256" key="2">
    <source>
        <dbReference type="ARBA" id="ARBA00022448"/>
    </source>
</evidence>
<evidence type="ECO:0000256" key="1">
    <source>
        <dbReference type="ARBA" id="ARBA00004571"/>
    </source>
</evidence>
<dbReference type="InterPro" id="IPR023997">
    <property type="entry name" value="TonB-dep_OMP_SusC/RagA_CS"/>
</dbReference>
<dbReference type="Proteomes" id="UP000003053">
    <property type="component" value="Unassembled WGS sequence"/>
</dbReference>
<feature type="chain" id="PRO_5002666770" evidence="11">
    <location>
        <begin position="36"/>
        <end position="1173"/>
    </location>
</feature>
<dbReference type="STRING" id="313594.PI23P_03547"/>
<feature type="signal peptide" evidence="11">
    <location>
        <begin position="1"/>
        <end position="35"/>
    </location>
</feature>
<evidence type="ECO:0000313" key="14">
    <source>
        <dbReference type="EMBL" id="EAR13537.1"/>
    </source>
</evidence>
<dbReference type="NCBIfam" id="TIGR04056">
    <property type="entry name" value="OMP_RagA_SusC"/>
    <property type="match status" value="1"/>
</dbReference>
<evidence type="ECO:0000256" key="10">
    <source>
        <dbReference type="SAM" id="MobiDB-lite"/>
    </source>
</evidence>
<dbReference type="Pfam" id="PF00593">
    <property type="entry name" value="TonB_dep_Rec_b-barrel"/>
    <property type="match status" value="1"/>
</dbReference>
<keyword evidence="7 8" id="KW-0998">Cell outer membrane</keyword>
<evidence type="ECO:0000256" key="5">
    <source>
        <dbReference type="ARBA" id="ARBA00023077"/>
    </source>
</evidence>
<sequence>MKKNLFQQNEKKFRKKIKVFVIAALLLMVNSFTYGNDKDQKITLKLENTTLTKIFEAISSQTEYNFFYEQSQIDLNSKVSIDVKDEYIKVALLKLFSNLNYAFKIVSTQIIVTNPNNSLAALKKTNGKDGTTKQGFKISGKVLNENNQPLPGASILIKGSKKGVVSDFDGLFQITLENKTDILIISYTGYKTQEIPFSSENIVVKLNPDKNVLNEIVIVVGYGKLAKKRVTGSVSSISSNQIAALPVVSIENAIVGQVAGVQVQETTGEPGASPQIRIRGTGSISAGNDPLFVVDGIPISKGSTSVSAQGELSRRVGRFQQPSSNPLATINPNDIASIEILKDASAAAIYGSRGANGVVIVTTKRGTSKDTGVFSFNSFYGIQNVTNKIDLMNSEELISYARDARNNNYLSSVPGASINNPIGPGDRGNTNYELPESYLNWDGTDTDWQDLIFREATMRSYNFSYASPIKEKTSFYISGGYFNQEGIIAKSEYERFTLLTTINSELTEKLKLDLRLAPTLTNNQKQPANAPYFARPPGIIYSALVHSPIVKPYNSEGMPNQTNNQSHLGGGTTTASNPLAISDAIDDQLFQFQNQASLGLTYEIIPGLDFKTFGGSYINIFNRDFYRANSLLYRNATNGESFGQASASTSVNYLWENTLNYEFEKGDHYLNAVTGYSFQKDKINISQVSANNFPDDQVTTLSGGQVFAGTSVEEEWSLASAFVRGTYSYKDKYLFTGTMRTDKSSRFGDDNQTGYFPSFSLGWRLHKEGFMEKIDAISELKVRLSWGETGNFEIPNYGSVGLLSPSNYNFNGSEANGLLQTTIPNPKLTWEKSAQTNIGVELGLFNNRLFFIADYYKTITSDLLLNVSLTAVSGFNTVLQNLGEVKNEGFEIALRSRNFVNEFSWSTDLNLSANKNEVMSLNAQNEPIISKGGAGERHITRVGSEIGSYYGYVVDGIYQNQTDITNAPVDTQAPNPAPGDLKFKDVNGDGQITAADRTVTGSYFPDFTWGITNNFSYKGVDLSFIIQGVEGNEILNLTRRHLGNGEANFNSYAMWNNRWKSEENPGNGIIPRADRETGKHGNNNRPSSYQVEDGSFIRLRNITFGYTFPENKILNGRIDKLRLYITGNNLFTFTDYLGYNPEVSNISGGLTPGEDYGAYPLNKTIVFGINLNF</sequence>
<comment type="similarity">
    <text evidence="8 9">Belongs to the TonB-dependent receptor family.</text>
</comment>
<dbReference type="AlphaFoldDB" id="A4BX46"/>
<proteinExistence type="inferred from homology"/>
<dbReference type="Pfam" id="PF07715">
    <property type="entry name" value="Plug"/>
    <property type="match status" value="1"/>
</dbReference>
<organism evidence="14 15">
    <name type="scientific">Polaribacter irgensii 23-P</name>
    <dbReference type="NCBI Taxonomy" id="313594"/>
    <lineage>
        <taxon>Bacteria</taxon>
        <taxon>Pseudomonadati</taxon>
        <taxon>Bacteroidota</taxon>
        <taxon>Flavobacteriia</taxon>
        <taxon>Flavobacteriales</taxon>
        <taxon>Flavobacteriaceae</taxon>
    </lineage>
</organism>
<dbReference type="OrthoDB" id="9768177at2"/>
<keyword evidence="2 8" id="KW-0813">Transport</keyword>
<dbReference type="InterPro" id="IPR039426">
    <property type="entry name" value="TonB-dep_rcpt-like"/>
</dbReference>
<feature type="domain" description="TonB-dependent receptor plug" evidence="13">
    <location>
        <begin position="227"/>
        <end position="358"/>
    </location>
</feature>
<dbReference type="Gene3D" id="2.60.40.1120">
    <property type="entry name" value="Carboxypeptidase-like, regulatory domain"/>
    <property type="match status" value="1"/>
</dbReference>
<dbReference type="Gene3D" id="2.170.130.10">
    <property type="entry name" value="TonB-dependent receptor, plug domain"/>
    <property type="match status" value="1"/>
</dbReference>
<dbReference type="InterPro" id="IPR037066">
    <property type="entry name" value="Plug_dom_sf"/>
</dbReference>
<evidence type="ECO:0000256" key="9">
    <source>
        <dbReference type="RuleBase" id="RU003357"/>
    </source>
</evidence>
<evidence type="ECO:0000256" key="8">
    <source>
        <dbReference type="PROSITE-ProRule" id="PRU01360"/>
    </source>
</evidence>
<feature type="domain" description="TonB-dependent receptor-like beta-barrel" evidence="12">
    <location>
        <begin position="564"/>
        <end position="1130"/>
    </location>
</feature>
<comment type="caution">
    <text evidence="14">The sequence shown here is derived from an EMBL/GenBank/DDBJ whole genome shotgun (WGS) entry which is preliminary data.</text>
</comment>
<dbReference type="SUPFAM" id="SSF56935">
    <property type="entry name" value="Porins"/>
    <property type="match status" value="1"/>
</dbReference>
<protein>
    <submittedName>
        <fullName evidence="14">Putative outer membrane protein, probably involved in nutrient binding</fullName>
    </submittedName>
</protein>
<keyword evidence="4 8" id="KW-0812">Transmembrane</keyword>
<dbReference type="InterPro" id="IPR012910">
    <property type="entry name" value="Plug_dom"/>
</dbReference>
<dbReference type="RefSeq" id="WP_004569335.1">
    <property type="nucleotide sequence ID" value="NZ_CH724148.1"/>
</dbReference>
<feature type="region of interest" description="Disordered" evidence="10">
    <location>
        <begin position="1065"/>
        <end position="1088"/>
    </location>
</feature>
<dbReference type="Gene3D" id="2.40.170.20">
    <property type="entry name" value="TonB-dependent receptor, beta-barrel domain"/>
    <property type="match status" value="1"/>
</dbReference>
<gene>
    <name evidence="14" type="ORF">PI23P_03547</name>
</gene>
<dbReference type="InterPro" id="IPR008969">
    <property type="entry name" value="CarboxyPept-like_regulatory"/>
</dbReference>
<accession>A4BX46</accession>
<evidence type="ECO:0000256" key="4">
    <source>
        <dbReference type="ARBA" id="ARBA00022692"/>
    </source>
</evidence>
<evidence type="ECO:0000313" key="15">
    <source>
        <dbReference type="Proteomes" id="UP000003053"/>
    </source>
</evidence>
<evidence type="ECO:0000256" key="11">
    <source>
        <dbReference type="SAM" id="SignalP"/>
    </source>
</evidence>
<keyword evidence="15" id="KW-1185">Reference proteome</keyword>
<dbReference type="NCBIfam" id="TIGR04057">
    <property type="entry name" value="SusC_RagA_signa"/>
    <property type="match status" value="1"/>
</dbReference>
<dbReference type="SUPFAM" id="SSF49464">
    <property type="entry name" value="Carboxypeptidase regulatory domain-like"/>
    <property type="match status" value="1"/>
</dbReference>
<dbReference type="GO" id="GO:0009279">
    <property type="term" value="C:cell outer membrane"/>
    <property type="evidence" value="ECO:0007669"/>
    <property type="project" value="UniProtKB-SubCell"/>
</dbReference>
<keyword evidence="6 8" id="KW-0472">Membrane</keyword>